<keyword evidence="1" id="KW-0472">Membrane</keyword>
<evidence type="ECO:0000256" key="1">
    <source>
        <dbReference type="SAM" id="Phobius"/>
    </source>
</evidence>
<dbReference type="EMBL" id="BJLF01000003">
    <property type="protein sequence ID" value="GEA49978.1"/>
    <property type="molecule type" value="Genomic_DNA"/>
</dbReference>
<feature type="transmembrane region" description="Helical" evidence="1">
    <location>
        <begin position="100"/>
        <end position="124"/>
    </location>
</feature>
<sequence>MKRLFCVLKWLMKAIGVLGAAAATSLFFSTLSNIHGESMPDSEFVDGNPSIINLLNSEIFMGLIFVVTLSIFAYVAYLLWQLHEVAVHESEHRNSAHTTIVFALSLCGLFISKTWWVVAIVIAFTRWDIIGNSLSGVIRRGVEQGKESSAQESK</sequence>
<name>A0A4Y3HSF0_9VIBR</name>
<proteinExistence type="predicted"/>
<keyword evidence="1" id="KW-1133">Transmembrane helix</keyword>
<accession>A0A4Y3HSF0</accession>
<keyword evidence="3" id="KW-1185">Reference proteome</keyword>
<protein>
    <recommendedName>
        <fullName evidence="4">Magnesium transporter</fullName>
    </recommendedName>
</protein>
<gene>
    <name evidence="2" type="ORF">VIN01S_07820</name>
</gene>
<dbReference type="OrthoDB" id="5872421at2"/>
<reference evidence="2 3" key="1">
    <citation type="submission" date="2019-06" db="EMBL/GenBank/DDBJ databases">
        <title>Whole genome shotgun sequence of Vibrio inusitatus NBRC 102082.</title>
        <authorList>
            <person name="Hosoyama A."/>
            <person name="Uohara A."/>
            <person name="Ohji S."/>
            <person name="Ichikawa N."/>
        </authorList>
    </citation>
    <scope>NUCLEOTIDE SEQUENCE [LARGE SCALE GENOMIC DNA]</scope>
    <source>
        <strain evidence="2 3">NBRC 102082</strain>
    </source>
</reference>
<organism evidence="2 3">
    <name type="scientific">Vibrio inusitatus NBRC 102082</name>
    <dbReference type="NCBI Taxonomy" id="1219070"/>
    <lineage>
        <taxon>Bacteria</taxon>
        <taxon>Pseudomonadati</taxon>
        <taxon>Pseudomonadota</taxon>
        <taxon>Gammaproteobacteria</taxon>
        <taxon>Vibrionales</taxon>
        <taxon>Vibrionaceae</taxon>
        <taxon>Vibrio</taxon>
    </lineage>
</organism>
<dbReference type="Proteomes" id="UP000318717">
    <property type="component" value="Unassembled WGS sequence"/>
</dbReference>
<evidence type="ECO:0008006" key="4">
    <source>
        <dbReference type="Google" id="ProtNLM"/>
    </source>
</evidence>
<keyword evidence="1" id="KW-0812">Transmembrane</keyword>
<dbReference type="AlphaFoldDB" id="A0A4Y3HSF0"/>
<dbReference type="RefSeq" id="WP_141344309.1">
    <property type="nucleotide sequence ID" value="NZ_BJLF01000003.1"/>
</dbReference>
<comment type="caution">
    <text evidence="2">The sequence shown here is derived from an EMBL/GenBank/DDBJ whole genome shotgun (WGS) entry which is preliminary data.</text>
</comment>
<feature type="transmembrane region" description="Helical" evidence="1">
    <location>
        <begin position="60"/>
        <end position="80"/>
    </location>
</feature>
<evidence type="ECO:0000313" key="3">
    <source>
        <dbReference type="Proteomes" id="UP000318717"/>
    </source>
</evidence>
<evidence type="ECO:0000313" key="2">
    <source>
        <dbReference type="EMBL" id="GEA49978.1"/>
    </source>
</evidence>